<protein>
    <submittedName>
        <fullName evidence="1">Uncharacterized protein</fullName>
    </submittedName>
</protein>
<organism evidence="1 2">
    <name type="scientific">Oesophagostomum dentatum</name>
    <name type="common">Nodular worm</name>
    <dbReference type="NCBI Taxonomy" id="61180"/>
    <lineage>
        <taxon>Eukaryota</taxon>
        <taxon>Metazoa</taxon>
        <taxon>Ecdysozoa</taxon>
        <taxon>Nematoda</taxon>
        <taxon>Chromadorea</taxon>
        <taxon>Rhabditida</taxon>
        <taxon>Rhabditina</taxon>
        <taxon>Rhabditomorpha</taxon>
        <taxon>Strongyloidea</taxon>
        <taxon>Strongylidae</taxon>
        <taxon>Oesophagostomum</taxon>
    </lineage>
</organism>
<sequence>MAHRHLFQSETLLDALNIVDEEADQQTDATPSAELRSLRSKDYWEQEYALQSQWIGKVITRSFSRPAIVAYVLECWKTLTKIYSSLRSRPVGLQSVIYQYLVNAVKLLEFLIHRGYSEVRTLMNEFINKVLGSYLRKPKHMCELCPAWVQSREVLRIVCETPTCVDVLFGLWATVGNLNSAYLKTVTADVASRDLSFAAYAMDQMSDFMNRINQRMQQIQRKKSFGLLF</sequence>
<name>A0A0B1SXX1_OESDE</name>
<gene>
    <name evidence="1" type="ORF">OESDEN_10337</name>
</gene>
<accession>A0A0B1SXX1</accession>
<dbReference type="Proteomes" id="UP000053660">
    <property type="component" value="Unassembled WGS sequence"/>
</dbReference>
<dbReference type="AlphaFoldDB" id="A0A0B1SXX1"/>
<dbReference type="OrthoDB" id="5873711at2759"/>
<reference evidence="1 2" key="1">
    <citation type="submission" date="2014-03" db="EMBL/GenBank/DDBJ databases">
        <title>Draft genome of the hookworm Oesophagostomum dentatum.</title>
        <authorList>
            <person name="Mitreva M."/>
        </authorList>
    </citation>
    <scope>NUCLEOTIDE SEQUENCE [LARGE SCALE GENOMIC DNA]</scope>
    <source>
        <strain evidence="1 2">OD-Hann</strain>
    </source>
</reference>
<evidence type="ECO:0000313" key="1">
    <source>
        <dbReference type="EMBL" id="KHJ89829.1"/>
    </source>
</evidence>
<evidence type="ECO:0000313" key="2">
    <source>
        <dbReference type="Proteomes" id="UP000053660"/>
    </source>
</evidence>
<dbReference type="EMBL" id="KN553714">
    <property type="protein sequence ID" value="KHJ89829.1"/>
    <property type="molecule type" value="Genomic_DNA"/>
</dbReference>
<keyword evidence="2" id="KW-1185">Reference proteome</keyword>
<proteinExistence type="predicted"/>